<evidence type="ECO:0000313" key="1">
    <source>
        <dbReference type="EMBL" id="ABY98760.1"/>
    </source>
</evidence>
<dbReference type="EMBL" id="CP000926">
    <property type="protein sequence ID" value="ABY98760.1"/>
    <property type="molecule type" value="Genomic_DNA"/>
</dbReference>
<protein>
    <submittedName>
        <fullName evidence="1">Uncharacterized protein</fullName>
    </submittedName>
</protein>
<dbReference type="Proteomes" id="UP000002157">
    <property type="component" value="Chromosome"/>
</dbReference>
<gene>
    <name evidence="1" type="ordered locus">PputGB1_2866</name>
</gene>
<accession>B0KUS8</accession>
<evidence type="ECO:0000313" key="2">
    <source>
        <dbReference type="Proteomes" id="UP000002157"/>
    </source>
</evidence>
<dbReference type="KEGG" id="ppg:PputGB1_2866"/>
<name>B0KUS8_PSEPG</name>
<reference evidence="1 2" key="1">
    <citation type="submission" date="2008-01" db="EMBL/GenBank/DDBJ databases">
        <title>Complete sequence of Pseudomonas putida GB-1.</title>
        <authorList>
            <consortium name="US DOE Joint Genome Institute"/>
            <person name="Copeland A."/>
            <person name="Lucas S."/>
            <person name="Lapidus A."/>
            <person name="Barry K."/>
            <person name="Glavina del Rio T."/>
            <person name="Dalin E."/>
            <person name="Tice H."/>
            <person name="Pitluck S."/>
            <person name="Bruce D."/>
            <person name="Goodwin L."/>
            <person name="Chertkov O."/>
            <person name="Brettin T."/>
            <person name="Detter J.C."/>
            <person name="Han C."/>
            <person name="Kuske C.R."/>
            <person name="Schmutz J."/>
            <person name="Larimer F."/>
            <person name="Land M."/>
            <person name="Hauser L."/>
            <person name="Kyrpides N."/>
            <person name="Kim E."/>
            <person name="McCarthy J.K."/>
            <person name="Richardson P."/>
        </authorList>
    </citation>
    <scope>NUCLEOTIDE SEQUENCE [LARGE SCALE GENOMIC DNA]</scope>
    <source>
        <strain evidence="1 2">GB-1</strain>
    </source>
</reference>
<sequence length="712" mass="78076">MYSVPSVTWQQLPCEQPASCMSGCRTANNDNCVCQQMREALDRYAGLFAKLLTPQVSLWGMRWGEPYHVDFVTRSRTASYFTLLPISNRLISGTAVVPNYETCTLEPTYNTLTFRDLDLDIWAQSFMSAFDDFLALMTNGAPTSFDDTVYQRLVTLKETLAKVLATGVAPVFAMQSDGDLSAARDQFEQHVQTSFSNAYLHASIVQIPAAVSTPVPLRAESSVPRFIGTLMEFGYTHSHGNRCVLGHQAGPQFTTMSMLEVPMPRREFPHQPSLLSQRAKLSHEARVQASACTALQWSYEAQVELPAHGAQDQLWVRLAYNKPIDEPLQDCDSTDIGDHQEMFAALASFNVAWPVLWPQMQALQQEASERHADGPAKQRVTTALLNQFEHVIQAWANWRWPTCATVPRASTAPPPADQASALYVLDFACASNGRKTLRLFAQSSQVEAGCGLSKMGWPTINGQHPCGVAFAGEVAALNNDSCWYVAQYDDQALSTMDEPTFKFVWANIDIGTYQSACSTWWIVRNANLEGSAGARTNSALVYQSPASAFSAPVVPNIILPSRQFACDGNLFTAIELALTPFANASRARPRECCLSIAMGLRSQITAPSAAALDAWCEVPILLVDNVSIANGDSETIADNAHSFATLVEQLADGFMQWFNHTTPSSQSAMLKLDVTLYFNLNEVWLPIASAPELLISIPADGTLSRRGAGSYA</sequence>
<organism evidence="1 2">
    <name type="scientific">Pseudomonas putida (strain GB-1)</name>
    <dbReference type="NCBI Taxonomy" id="76869"/>
    <lineage>
        <taxon>Bacteria</taxon>
        <taxon>Pseudomonadati</taxon>
        <taxon>Pseudomonadota</taxon>
        <taxon>Gammaproteobacteria</taxon>
        <taxon>Pseudomonadales</taxon>
        <taxon>Pseudomonadaceae</taxon>
        <taxon>Pseudomonas</taxon>
    </lineage>
</organism>
<dbReference type="HOGENOM" id="CLU_387750_0_0_6"/>
<proteinExistence type="predicted"/>
<dbReference type="AlphaFoldDB" id="B0KUS8"/>